<organism evidence="4 5">
    <name type="scientific">Corynespora cassiicola Philippines</name>
    <dbReference type="NCBI Taxonomy" id="1448308"/>
    <lineage>
        <taxon>Eukaryota</taxon>
        <taxon>Fungi</taxon>
        <taxon>Dikarya</taxon>
        <taxon>Ascomycota</taxon>
        <taxon>Pezizomycotina</taxon>
        <taxon>Dothideomycetes</taxon>
        <taxon>Pleosporomycetidae</taxon>
        <taxon>Pleosporales</taxon>
        <taxon>Corynesporascaceae</taxon>
        <taxon>Corynespora</taxon>
    </lineage>
</organism>
<dbReference type="EMBL" id="KZ678132">
    <property type="protein sequence ID" value="PSN70027.1"/>
    <property type="molecule type" value="Genomic_DNA"/>
</dbReference>
<evidence type="ECO:0000313" key="4">
    <source>
        <dbReference type="EMBL" id="PSN70027.1"/>
    </source>
</evidence>
<dbReference type="InterPro" id="IPR001841">
    <property type="entry name" value="Znf_RING"/>
</dbReference>
<keyword evidence="1" id="KW-0862">Zinc</keyword>
<dbReference type="GO" id="GO:0008270">
    <property type="term" value="F:zinc ion binding"/>
    <property type="evidence" value="ECO:0007669"/>
    <property type="project" value="UniProtKB-KW"/>
</dbReference>
<keyword evidence="1" id="KW-0863">Zinc-finger</keyword>
<dbReference type="SUPFAM" id="SSF57850">
    <property type="entry name" value="RING/U-box"/>
    <property type="match status" value="1"/>
</dbReference>
<evidence type="ECO:0000256" key="1">
    <source>
        <dbReference type="PROSITE-ProRule" id="PRU00175"/>
    </source>
</evidence>
<dbReference type="Gene3D" id="3.30.40.10">
    <property type="entry name" value="Zinc/RING finger domain, C3HC4 (zinc finger)"/>
    <property type="match status" value="1"/>
</dbReference>
<sequence>MSDTPPTLVEFIRTCCTPLSETRLLGVDHPSQSPGSALDCSICLSSVVSSSDGGIQVDNGACRHTFDAECLSRYVLAGYNNCPLCREIWFEIPADATTARTVDREAEGEWENLSELIMELLFFLYRPNQTEPREDDISETETGAIFDYYFGLLSPQSQSVIDGLVNSRYGLTLSDGSLESHSSDSGDEYADTVELPELEFTDTSSNEETHHLLGSQPPSVSNEEDTVGISIYAVRENSANQRSGQVERTDSPSPERLIAVFNLSELRRQQARQRYETRRREENDFFNWSSSDGDDGDQRV</sequence>
<keyword evidence="1" id="KW-0479">Metal-binding</keyword>
<dbReference type="AlphaFoldDB" id="A0A2T2NX77"/>
<keyword evidence="5" id="KW-1185">Reference proteome</keyword>
<protein>
    <recommendedName>
        <fullName evidence="3">RING-type domain-containing protein</fullName>
    </recommendedName>
</protein>
<reference evidence="4 5" key="1">
    <citation type="journal article" date="2018" name="Front. Microbiol.">
        <title>Genome-Wide Analysis of Corynespora cassiicola Leaf Fall Disease Putative Effectors.</title>
        <authorList>
            <person name="Lopez D."/>
            <person name="Ribeiro S."/>
            <person name="Label P."/>
            <person name="Fumanal B."/>
            <person name="Venisse J.S."/>
            <person name="Kohler A."/>
            <person name="de Oliveira R.R."/>
            <person name="Labutti K."/>
            <person name="Lipzen A."/>
            <person name="Lail K."/>
            <person name="Bauer D."/>
            <person name="Ohm R.A."/>
            <person name="Barry K.W."/>
            <person name="Spatafora J."/>
            <person name="Grigoriev I.V."/>
            <person name="Martin F.M."/>
            <person name="Pujade-Renaud V."/>
        </authorList>
    </citation>
    <scope>NUCLEOTIDE SEQUENCE [LARGE SCALE GENOMIC DNA]</scope>
    <source>
        <strain evidence="4 5">Philippines</strain>
    </source>
</reference>
<feature type="domain" description="RING-type" evidence="3">
    <location>
        <begin position="40"/>
        <end position="86"/>
    </location>
</feature>
<gene>
    <name evidence="4" type="ORF">BS50DRAFT_662062</name>
</gene>
<evidence type="ECO:0000256" key="2">
    <source>
        <dbReference type="SAM" id="MobiDB-lite"/>
    </source>
</evidence>
<evidence type="ECO:0000313" key="5">
    <source>
        <dbReference type="Proteomes" id="UP000240883"/>
    </source>
</evidence>
<dbReference type="PROSITE" id="PS50089">
    <property type="entry name" value="ZF_RING_2"/>
    <property type="match status" value="1"/>
</dbReference>
<feature type="region of interest" description="Disordered" evidence="2">
    <location>
        <begin position="235"/>
        <end position="254"/>
    </location>
</feature>
<dbReference type="Proteomes" id="UP000240883">
    <property type="component" value="Unassembled WGS sequence"/>
</dbReference>
<dbReference type="Pfam" id="PF13639">
    <property type="entry name" value="zf-RING_2"/>
    <property type="match status" value="1"/>
</dbReference>
<evidence type="ECO:0000259" key="3">
    <source>
        <dbReference type="PROSITE" id="PS50089"/>
    </source>
</evidence>
<dbReference type="InterPro" id="IPR013083">
    <property type="entry name" value="Znf_RING/FYVE/PHD"/>
</dbReference>
<name>A0A2T2NX77_CORCC</name>
<dbReference type="OrthoDB" id="8062037at2759"/>
<proteinExistence type="predicted"/>
<feature type="region of interest" description="Disordered" evidence="2">
    <location>
        <begin position="202"/>
        <end position="224"/>
    </location>
</feature>
<accession>A0A2T2NX77</accession>